<name>A0A0V0TKU9_9BILA</name>
<evidence type="ECO:0000313" key="1">
    <source>
        <dbReference type="EMBL" id="KRX39660.1"/>
    </source>
</evidence>
<protein>
    <submittedName>
        <fullName evidence="1">Uncharacterized protein</fullName>
    </submittedName>
</protein>
<dbReference type="AlphaFoldDB" id="A0A0V0TKU9"/>
<dbReference type="Proteomes" id="UP000055048">
    <property type="component" value="Unassembled WGS sequence"/>
</dbReference>
<gene>
    <name evidence="1" type="ORF">T05_16398</name>
    <name evidence="2" type="ORF">T05_3834</name>
</gene>
<keyword evidence="3" id="KW-1185">Reference proteome</keyword>
<reference evidence="1 3" key="1">
    <citation type="submission" date="2015-01" db="EMBL/GenBank/DDBJ databases">
        <title>Evolution of Trichinella species and genotypes.</title>
        <authorList>
            <person name="Korhonen P.K."/>
            <person name="Edoardo P."/>
            <person name="Giuseppe L.R."/>
            <person name="Gasser R.B."/>
        </authorList>
    </citation>
    <scope>NUCLEOTIDE SEQUENCE [LARGE SCALE GENOMIC DNA]</scope>
    <source>
        <strain evidence="1">ISS417</strain>
    </source>
</reference>
<dbReference type="EMBL" id="JYDJ01000226">
    <property type="protein sequence ID" value="KRX39660.1"/>
    <property type="molecule type" value="Genomic_DNA"/>
</dbReference>
<dbReference type="EMBL" id="JYDJ01000226">
    <property type="protein sequence ID" value="KRX39661.1"/>
    <property type="molecule type" value="Genomic_DNA"/>
</dbReference>
<proteinExistence type="predicted"/>
<organism evidence="1 3">
    <name type="scientific">Trichinella murrelli</name>
    <dbReference type="NCBI Taxonomy" id="144512"/>
    <lineage>
        <taxon>Eukaryota</taxon>
        <taxon>Metazoa</taxon>
        <taxon>Ecdysozoa</taxon>
        <taxon>Nematoda</taxon>
        <taxon>Enoplea</taxon>
        <taxon>Dorylaimia</taxon>
        <taxon>Trichinellida</taxon>
        <taxon>Trichinellidae</taxon>
        <taxon>Trichinella</taxon>
    </lineage>
</organism>
<accession>A0A0V0TKU9</accession>
<sequence length="67" mass="7669">MKRHWVTSLHELQLRAPSEETSYSLDVNVMLSWIKCAHLHCVHCIQLQSGANSTLTDSMKRSHIPVI</sequence>
<evidence type="ECO:0000313" key="3">
    <source>
        <dbReference type="Proteomes" id="UP000055048"/>
    </source>
</evidence>
<evidence type="ECO:0000313" key="2">
    <source>
        <dbReference type="EMBL" id="KRX39661.1"/>
    </source>
</evidence>
<comment type="caution">
    <text evidence="1">The sequence shown here is derived from an EMBL/GenBank/DDBJ whole genome shotgun (WGS) entry which is preliminary data.</text>
</comment>